<dbReference type="Proteomes" id="UP000887013">
    <property type="component" value="Unassembled WGS sequence"/>
</dbReference>
<name>A0A8X6T9G8_NEPPI</name>
<organism evidence="1 2">
    <name type="scientific">Nephila pilipes</name>
    <name type="common">Giant wood spider</name>
    <name type="synonym">Nephila maculata</name>
    <dbReference type="NCBI Taxonomy" id="299642"/>
    <lineage>
        <taxon>Eukaryota</taxon>
        <taxon>Metazoa</taxon>
        <taxon>Ecdysozoa</taxon>
        <taxon>Arthropoda</taxon>
        <taxon>Chelicerata</taxon>
        <taxon>Arachnida</taxon>
        <taxon>Araneae</taxon>
        <taxon>Araneomorphae</taxon>
        <taxon>Entelegynae</taxon>
        <taxon>Araneoidea</taxon>
        <taxon>Nephilidae</taxon>
        <taxon>Nephila</taxon>
    </lineage>
</organism>
<gene>
    <name evidence="1" type="ORF">NPIL_140551</name>
</gene>
<sequence>MPPEKGGPRFQLDFIVQRVKRFRYLCSFHTILFLITFENLLPYVDMLKAGRRISIRIVLSSLTSPVNGGDSFLLERNRRFAVTFRVRILGLKRSDFILVGSESVSGPASPVPEVRDVLLGLIPSDKFLHHRIHCGR</sequence>
<comment type="caution">
    <text evidence="1">The sequence shown here is derived from an EMBL/GenBank/DDBJ whole genome shotgun (WGS) entry which is preliminary data.</text>
</comment>
<evidence type="ECO:0000313" key="2">
    <source>
        <dbReference type="Proteomes" id="UP000887013"/>
    </source>
</evidence>
<evidence type="ECO:0000313" key="1">
    <source>
        <dbReference type="EMBL" id="GFS86752.1"/>
    </source>
</evidence>
<dbReference type="EMBL" id="BMAW01098819">
    <property type="protein sequence ID" value="GFS86752.1"/>
    <property type="molecule type" value="Genomic_DNA"/>
</dbReference>
<protein>
    <submittedName>
        <fullName evidence="1">Uncharacterized protein</fullName>
    </submittedName>
</protein>
<keyword evidence="2" id="KW-1185">Reference proteome</keyword>
<proteinExistence type="predicted"/>
<accession>A0A8X6T9G8</accession>
<reference evidence="1" key="1">
    <citation type="submission" date="2020-08" db="EMBL/GenBank/DDBJ databases">
        <title>Multicomponent nature underlies the extraordinary mechanical properties of spider dragline silk.</title>
        <authorList>
            <person name="Kono N."/>
            <person name="Nakamura H."/>
            <person name="Mori M."/>
            <person name="Yoshida Y."/>
            <person name="Ohtoshi R."/>
            <person name="Malay A.D."/>
            <person name="Moran D.A.P."/>
            <person name="Tomita M."/>
            <person name="Numata K."/>
            <person name="Arakawa K."/>
        </authorList>
    </citation>
    <scope>NUCLEOTIDE SEQUENCE</scope>
</reference>
<dbReference type="OrthoDB" id="10540399at2759"/>
<dbReference type="AlphaFoldDB" id="A0A8X6T9G8"/>